<proteinExistence type="predicted"/>
<dbReference type="Proteomes" id="UP001055955">
    <property type="component" value="Chromosome"/>
</dbReference>
<evidence type="ECO:0000256" key="2">
    <source>
        <dbReference type="SAM" id="SignalP"/>
    </source>
</evidence>
<keyword evidence="4" id="KW-1185">Reference proteome</keyword>
<keyword evidence="1" id="KW-0812">Transmembrane</keyword>
<feature type="transmembrane region" description="Helical" evidence="1">
    <location>
        <begin position="85"/>
        <end position="103"/>
    </location>
</feature>
<gene>
    <name evidence="3" type="ORF">MMH89_04090</name>
</gene>
<evidence type="ECO:0000313" key="3">
    <source>
        <dbReference type="EMBL" id="UTC24398.1"/>
    </source>
</evidence>
<keyword evidence="1" id="KW-0472">Membrane</keyword>
<protein>
    <submittedName>
        <fullName evidence="3">Uncharacterized protein</fullName>
    </submittedName>
</protein>
<evidence type="ECO:0000313" key="4">
    <source>
        <dbReference type="Proteomes" id="UP001055955"/>
    </source>
</evidence>
<dbReference type="RefSeq" id="WP_258568181.1">
    <property type="nucleotide sequence ID" value="NZ_CP092900.1"/>
</dbReference>
<evidence type="ECO:0000256" key="1">
    <source>
        <dbReference type="SAM" id="Phobius"/>
    </source>
</evidence>
<sequence length="135" mass="14543">MIIPKKLKYVLLNLVLSTVPILHAQASGCANAVDGTIGKVFCNIKDYVLKGVLILIYASSIILGIGLFIAALFKMKQVKDNPTQIPVSTPFALLAAGAMMFFIPEMFPVIKDSVYGEGSSEEEDPQLSLVGLLDQ</sequence>
<feature type="signal peptide" evidence="2">
    <location>
        <begin position="1"/>
        <end position="24"/>
    </location>
</feature>
<feature type="transmembrane region" description="Helical" evidence="1">
    <location>
        <begin position="48"/>
        <end position="73"/>
    </location>
</feature>
<dbReference type="EMBL" id="CP092900">
    <property type="protein sequence ID" value="UTC24398.1"/>
    <property type="molecule type" value="Genomic_DNA"/>
</dbReference>
<reference evidence="3 4" key="1">
    <citation type="journal article" date="2022" name="Nat. Microbiol.">
        <title>The microbiome of a bacterivorous marine choanoflagellate contains a resource-demanding obligate bacterial associate.</title>
        <authorList>
            <person name="Needham D.M."/>
            <person name="Poirier C."/>
            <person name="Bachy C."/>
            <person name="George E.E."/>
            <person name="Wilken S."/>
            <person name="Yung C.C.M."/>
            <person name="Limardo A.J."/>
            <person name="Morando M."/>
            <person name="Sudek L."/>
            <person name="Malmstrom R.R."/>
            <person name="Keeling P.J."/>
            <person name="Santoro A.E."/>
            <person name="Worden A.Z."/>
        </authorList>
    </citation>
    <scope>NUCLEOTIDE SEQUENCE [LARGE SCALE GENOMIC DNA]</scope>
    <source>
        <strain evidence="3 4">Comchoano-1</strain>
    </source>
</reference>
<organism evidence="3 4">
    <name type="scientific">Candidatus Comchoanobacter bicostacola</name>
    <dbReference type="NCBI Taxonomy" id="2919598"/>
    <lineage>
        <taxon>Bacteria</taxon>
        <taxon>Pseudomonadati</taxon>
        <taxon>Pseudomonadota</taxon>
        <taxon>Gammaproteobacteria</taxon>
        <taxon>Candidatus Comchoanobacterales</taxon>
        <taxon>Candidatus Comchoanobacteraceae</taxon>
        <taxon>Candidatus Comchoanobacter</taxon>
    </lineage>
</organism>
<feature type="chain" id="PRO_5046604215" evidence="2">
    <location>
        <begin position="25"/>
        <end position="135"/>
    </location>
</feature>
<keyword evidence="2" id="KW-0732">Signal</keyword>
<name>A0ABY5DK80_9GAMM</name>
<keyword evidence="1" id="KW-1133">Transmembrane helix</keyword>
<accession>A0ABY5DK80</accession>